<dbReference type="AlphaFoldDB" id="A0A919G4X0"/>
<reference evidence="13" key="1">
    <citation type="journal article" date="2014" name="Int. J. Syst. Evol. Microbiol.">
        <title>Complete genome sequence of Corynebacterium casei LMG S-19264T (=DSM 44701T), isolated from a smear-ripened cheese.</title>
        <authorList>
            <consortium name="US DOE Joint Genome Institute (JGI-PGF)"/>
            <person name="Walter F."/>
            <person name="Albersmeier A."/>
            <person name="Kalinowski J."/>
            <person name="Ruckert C."/>
        </authorList>
    </citation>
    <scope>NUCLEOTIDE SEQUENCE</scope>
    <source>
        <strain evidence="13">JCM 4646</strain>
    </source>
</reference>
<dbReference type="GO" id="GO:0005737">
    <property type="term" value="C:cytoplasm"/>
    <property type="evidence" value="ECO:0007669"/>
    <property type="project" value="UniProtKB-SubCell"/>
</dbReference>
<feature type="binding site" evidence="10">
    <location>
        <position position="198"/>
    </location>
    <ligand>
        <name>Mn(2+)</name>
        <dbReference type="ChEBI" id="CHEBI:29035"/>
    </ligand>
</feature>
<keyword evidence="14" id="KW-1185">Reference proteome</keyword>
<dbReference type="EC" id="5.3.3.2" evidence="3 10"/>
<comment type="cofactor">
    <cofactor evidence="10">
        <name>Mn(2+)</name>
        <dbReference type="ChEBI" id="CHEBI:29035"/>
    </cofactor>
    <text evidence="10">Binds 1 Mn(2+) ion per subunit.</text>
</comment>
<dbReference type="NCBIfam" id="TIGR02150">
    <property type="entry name" value="IPP_isom_1"/>
    <property type="match status" value="1"/>
</dbReference>
<evidence type="ECO:0000313" key="14">
    <source>
        <dbReference type="Proteomes" id="UP000617734"/>
    </source>
</evidence>
<keyword evidence="5 10" id="KW-0479">Metal-binding</keyword>
<dbReference type="EMBL" id="BNBO01000033">
    <property type="protein sequence ID" value="GHH77613.1"/>
    <property type="molecule type" value="Genomic_DNA"/>
</dbReference>
<comment type="catalytic activity">
    <reaction evidence="10">
        <text>isopentenyl diphosphate = dimethylallyl diphosphate</text>
        <dbReference type="Rhea" id="RHEA:23284"/>
        <dbReference type="ChEBI" id="CHEBI:57623"/>
        <dbReference type="ChEBI" id="CHEBI:128769"/>
        <dbReference type="EC" id="5.3.3.2"/>
    </reaction>
</comment>
<proteinExistence type="inferred from homology"/>
<evidence type="ECO:0000256" key="8">
    <source>
        <dbReference type="ARBA" id="ARBA00023229"/>
    </source>
</evidence>
<accession>A0A919G4X0</accession>
<dbReference type="InterPro" id="IPR015797">
    <property type="entry name" value="NUDIX_hydrolase-like_dom_sf"/>
</dbReference>
<protein>
    <recommendedName>
        <fullName evidence="3 10">Isopentenyl-diphosphate Delta-isomerase</fullName>
        <shortName evidence="10">IPP isomerase</shortName>
        <ecNumber evidence="3 10">5.3.3.2</ecNumber>
    </recommendedName>
    <alternativeName>
        <fullName evidence="10">IPP:DMAPP isomerase</fullName>
    </alternativeName>
    <alternativeName>
        <fullName evidence="10">Isopentenyl pyrophosphate isomerase</fullName>
    </alternativeName>
</protein>
<dbReference type="Proteomes" id="UP000617734">
    <property type="component" value="Unassembled WGS sequence"/>
</dbReference>
<evidence type="ECO:0000256" key="3">
    <source>
        <dbReference type="ARBA" id="ARBA00012057"/>
    </source>
</evidence>
<dbReference type="HAMAP" id="MF_00202">
    <property type="entry name" value="Idi"/>
    <property type="match status" value="1"/>
</dbReference>
<feature type="active site" evidence="10">
    <location>
        <position position="200"/>
    </location>
</feature>
<comment type="cofactor">
    <cofactor evidence="10">
        <name>Mg(2+)</name>
        <dbReference type="ChEBI" id="CHEBI:18420"/>
    </cofactor>
    <text evidence="10">Binds 1 Mg(2+) ion per subunit. The magnesium ion binds only when substrate is bound.</text>
</comment>
<feature type="active site" evidence="10">
    <location>
        <position position="151"/>
    </location>
</feature>
<dbReference type="Pfam" id="PF00293">
    <property type="entry name" value="NUDIX"/>
    <property type="match status" value="1"/>
</dbReference>
<evidence type="ECO:0000256" key="9">
    <source>
        <dbReference type="ARBA" id="ARBA00023235"/>
    </source>
</evidence>
<dbReference type="GO" id="GO:0046872">
    <property type="term" value="F:metal ion binding"/>
    <property type="evidence" value="ECO:0007669"/>
    <property type="project" value="UniProtKB-KW"/>
</dbReference>
<dbReference type="InterPro" id="IPR056375">
    <property type="entry name" value="Idi_bact"/>
</dbReference>
<dbReference type="InterPro" id="IPR000086">
    <property type="entry name" value="NUDIX_hydrolase_dom"/>
</dbReference>
<name>A0A919G4X0_9ACTN</name>
<evidence type="ECO:0000256" key="11">
    <source>
        <dbReference type="SAM" id="MobiDB-lite"/>
    </source>
</evidence>
<comment type="pathway">
    <text evidence="1 10">Isoprenoid biosynthesis; dimethylallyl diphosphate biosynthesis; dimethylallyl diphosphate from isopentenyl diphosphate: step 1/1.</text>
</comment>
<evidence type="ECO:0000256" key="7">
    <source>
        <dbReference type="ARBA" id="ARBA00023211"/>
    </source>
</evidence>
<evidence type="ECO:0000313" key="13">
    <source>
        <dbReference type="EMBL" id="GHH77613.1"/>
    </source>
</evidence>
<evidence type="ECO:0000256" key="1">
    <source>
        <dbReference type="ARBA" id="ARBA00004826"/>
    </source>
</evidence>
<comment type="function">
    <text evidence="10">Catalyzes the 1,3-allylic rearrangement of the homoallylic substrate isopentenyl (IPP) to its highly electrophilic allylic isomer, dimethylallyl diphosphate (DMAPP).</text>
</comment>
<feature type="binding site" evidence="10">
    <location>
        <position position="200"/>
    </location>
    <ligand>
        <name>Mn(2+)</name>
        <dbReference type="ChEBI" id="CHEBI:29035"/>
    </ligand>
</feature>
<keyword evidence="7 10" id="KW-0464">Manganese</keyword>
<feature type="binding site" evidence="10">
    <location>
        <position position="153"/>
    </location>
    <ligand>
        <name>Mn(2+)</name>
        <dbReference type="ChEBI" id="CHEBI:29035"/>
    </ligand>
</feature>
<keyword evidence="8 10" id="KW-0414">Isoprene biosynthesis</keyword>
<evidence type="ECO:0000259" key="12">
    <source>
        <dbReference type="PROSITE" id="PS51462"/>
    </source>
</evidence>
<reference evidence="13" key="2">
    <citation type="submission" date="2020-09" db="EMBL/GenBank/DDBJ databases">
        <authorList>
            <person name="Sun Q."/>
            <person name="Ohkuma M."/>
        </authorList>
    </citation>
    <scope>NUCLEOTIDE SEQUENCE</scope>
    <source>
        <strain evidence="13">JCM 4646</strain>
    </source>
</reference>
<dbReference type="GO" id="GO:0004452">
    <property type="term" value="F:isopentenyl-diphosphate delta-isomerase activity"/>
    <property type="evidence" value="ECO:0007669"/>
    <property type="project" value="UniProtKB-UniRule"/>
</dbReference>
<evidence type="ECO:0000256" key="10">
    <source>
        <dbReference type="HAMAP-Rule" id="MF_00202"/>
    </source>
</evidence>
<keyword evidence="9 10" id="KW-0413">Isomerase</keyword>
<evidence type="ECO:0000256" key="5">
    <source>
        <dbReference type="ARBA" id="ARBA00022723"/>
    </source>
</evidence>
<feature type="domain" description="Nudix hydrolase" evidence="12">
    <location>
        <begin position="114"/>
        <end position="248"/>
    </location>
</feature>
<sequence length="263" mass="28939">MIENDRISAPVERISYSKAQDPANNASVGNPVRPYGRLGRDATGAPERGLMPQSPPTNPTHFTSGIDTGLDVETDVAEPADETGAPEILLELVDDEGVTIGTAEKLWAHQQPGRLHRAFSVFLFDRQGRMLLQRRALGKYHSPGVWSNTCCGHPYPDEPPFVAAARRTAEELGVAPALLCEAGTVRYDLPDEASGLIEREWNHLFVGLVTAPVRPNPDEVDDFAFVSAEELKELEAERPFSVWFRTVFEAALPGIREIAGRDW</sequence>
<comment type="caution">
    <text evidence="13">The sequence shown here is derived from an EMBL/GenBank/DDBJ whole genome shotgun (WGS) entry which is preliminary data.</text>
</comment>
<gene>
    <name evidence="10" type="primary">idi</name>
    <name evidence="13" type="ORF">GCM10018781_51470</name>
</gene>
<dbReference type="PROSITE" id="PS51462">
    <property type="entry name" value="NUDIX"/>
    <property type="match status" value="1"/>
</dbReference>
<dbReference type="CDD" id="cd02885">
    <property type="entry name" value="NUDIX_IPP_Isomerase"/>
    <property type="match status" value="1"/>
</dbReference>
<evidence type="ECO:0000256" key="2">
    <source>
        <dbReference type="ARBA" id="ARBA00007579"/>
    </source>
</evidence>
<comment type="similarity">
    <text evidence="2 10">Belongs to the IPP isomerase type 1 family.</text>
</comment>
<organism evidence="13 14">
    <name type="scientific">Kitasatospora indigofera</name>
    <dbReference type="NCBI Taxonomy" id="67307"/>
    <lineage>
        <taxon>Bacteria</taxon>
        <taxon>Bacillati</taxon>
        <taxon>Actinomycetota</taxon>
        <taxon>Actinomycetes</taxon>
        <taxon>Kitasatosporales</taxon>
        <taxon>Streptomycetaceae</taxon>
        <taxon>Kitasatospora</taxon>
    </lineage>
</organism>
<dbReference type="PANTHER" id="PTHR10885">
    <property type="entry name" value="ISOPENTENYL-DIPHOSPHATE DELTA-ISOMERASE"/>
    <property type="match status" value="1"/>
</dbReference>
<dbReference type="PANTHER" id="PTHR10885:SF0">
    <property type="entry name" value="ISOPENTENYL-DIPHOSPHATE DELTA-ISOMERASE"/>
    <property type="match status" value="1"/>
</dbReference>
<dbReference type="Gene3D" id="3.90.79.10">
    <property type="entry name" value="Nucleoside Triphosphate Pyrophosphohydrolase"/>
    <property type="match status" value="1"/>
</dbReference>
<keyword evidence="6 10" id="KW-0460">Magnesium</keyword>
<dbReference type="GO" id="GO:0009240">
    <property type="term" value="P:isopentenyl diphosphate biosynthetic process"/>
    <property type="evidence" value="ECO:0007669"/>
    <property type="project" value="TreeGrafter"/>
</dbReference>
<dbReference type="NCBIfam" id="NF002995">
    <property type="entry name" value="PRK03759.1"/>
    <property type="match status" value="1"/>
</dbReference>
<keyword evidence="4 10" id="KW-0963">Cytoplasm</keyword>
<feature type="binding site" evidence="10">
    <location>
        <position position="109"/>
    </location>
    <ligand>
        <name>Mn(2+)</name>
        <dbReference type="ChEBI" id="CHEBI:29035"/>
    </ligand>
</feature>
<comment type="subcellular location">
    <subcellularLocation>
        <location evidence="10">Cytoplasm</location>
    </subcellularLocation>
</comment>
<feature type="binding site" evidence="10">
    <location>
        <position position="116"/>
    </location>
    <ligand>
        <name>Mn(2+)</name>
        <dbReference type="ChEBI" id="CHEBI:29035"/>
    </ligand>
</feature>
<evidence type="ECO:0000256" key="4">
    <source>
        <dbReference type="ARBA" id="ARBA00022490"/>
    </source>
</evidence>
<feature type="binding site" evidence="10">
    <location>
        <position position="171"/>
    </location>
    <ligand>
        <name>Mg(2+)</name>
        <dbReference type="ChEBI" id="CHEBI:18420"/>
    </ligand>
</feature>
<dbReference type="GO" id="GO:0050992">
    <property type="term" value="P:dimethylallyl diphosphate biosynthetic process"/>
    <property type="evidence" value="ECO:0007669"/>
    <property type="project" value="UniProtKB-UniRule"/>
</dbReference>
<dbReference type="InterPro" id="IPR011876">
    <property type="entry name" value="IsopentenylPP_isomerase_typ1"/>
</dbReference>
<evidence type="ECO:0000256" key="6">
    <source>
        <dbReference type="ARBA" id="ARBA00022842"/>
    </source>
</evidence>
<dbReference type="SUPFAM" id="SSF55811">
    <property type="entry name" value="Nudix"/>
    <property type="match status" value="1"/>
</dbReference>
<feature type="region of interest" description="Disordered" evidence="11">
    <location>
        <begin position="18"/>
        <end position="64"/>
    </location>
</feature>